<gene>
    <name evidence="1" type="ORF">PMPD1_2455</name>
</gene>
<dbReference type="EMBL" id="CP054212">
    <property type="protein sequence ID" value="QKJ87397.1"/>
    <property type="molecule type" value="Genomic_DNA"/>
</dbReference>
<sequence length="228" mass="24876">MASAYGMELRRDDGSWFASPDYTPLNLVQVIDQSFPRNNAVNINVQTNVPNAQQCLVFVRSVTQTGCCIYKVNNGANGFKVINLTSTYGSSQFSSISFRFYVFSDFVAFAPNYGIFFYRNGKMIYCGNCLPLQIKWYAANATNPGKSAAVMPGYATLNANAGPPGPGGGATLILLMGWVGQSNGISQSVYLEVNRNSNTPIITPPNAKGVLYIETALYDQYYRQSLGL</sequence>
<proteinExistence type="predicted"/>
<keyword evidence="2" id="KW-1185">Reference proteome</keyword>
<dbReference type="AlphaFoldDB" id="A0A6M8UG55"/>
<accession>A0A6M8UG55</accession>
<organism evidence="1 2">
    <name type="scientific">Paramixta manurensis</name>
    <dbReference type="NCBI Taxonomy" id="2740817"/>
    <lineage>
        <taxon>Bacteria</taxon>
        <taxon>Pseudomonadati</taxon>
        <taxon>Pseudomonadota</taxon>
        <taxon>Gammaproteobacteria</taxon>
        <taxon>Enterobacterales</taxon>
        <taxon>Erwiniaceae</taxon>
        <taxon>Paramixta</taxon>
    </lineage>
</organism>
<reference evidence="1 2" key="1">
    <citation type="submission" date="2020-06" db="EMBL/GenBank/DDBJ databases">
        <title>Genome sequence of Paramixta manurensis strain PD-1.</title>
        <authorList>
            <person name="Lee C.W."/>
            <person name="Kim J."/>
        </authorList>
    </citation>
    <scope>NUCLEOTIDE SEQUENCE [LARGE SCALE GENOMIC DNA]</scope>
    <source>
        <strain evidence="1 2">PD-1</strain>
    </source>
</reference>
<dbReference type="Proteomes" id="UP000505325">
    <property type="component" value="Chromosome"/>
</dbReference>
<evidence type="ECO:0000313" key="1">
    <source>
        <dbReference type="EMBL" id="QKJ87397.1"/>
    </source>
</evidence>
<evidence type="ECO:0000313" key="2">
    <source>
        <dbReference type="Proteomes" id="UP000505325"/>
    </source>
</evidence>
<dbReference type="KEGG" id="pmak:PMPD1_2455"/>
<dbReference type="RefSeq" id="WP_173634346.1">
    <property type="nucleotide sequence ID" value="NZ_CP054212.1"/>
</dbReference>
<name>A0A6M8UG55_9GAMM</name>
<protein>
    <submittedName>
        <fullName evidence="1">Uncharacterized protein</fullName>
    </submittedName>
</protein>